<name>Q0UAR2_PHANO</name>
<dbReference type="VEuPathDB" id="FungiDB:JI435_111520"/>
<evidence type="ECO:0000313" key="2">
    <source>
        <dbReference type="Proteomes" id="UP000001055"/>
    </source>
</evidence>
<gene>
    <name evidence="1" type="ORF">SNOG_11152</name>
</gene>
<evidence type="ECO:0000313" key="1">
    <source>
        <dbReference type="EMBL" id="EAT81651.1"/>
    </source>
</evidence>
<dbReference type="EMBL" id="CH445342">
    <property type="protein sequence ID" value="EAT81651.1"/>
    <property type="molecule type" value="Genomic_DNA"/>
</dbReference>
<protein>
    <submittedName>
        <fullName evidence="1">Uncharacterized protein</fullName>
    </submittedName>
</protein>
<dbReference type="InParanoid" id="Q0UAR2"/>
<proteinExistence type="predicted"/>
<dbReference type="KEGG" id="pno:SNOG_11152"/>
<reference evidence="2" key="1">
    <citation type="journal article" date="2007" name="Plant Cell">
        <title>Dothideomycete-plant interactions illuminated by genome sequencing and EST analysis of the wheat pathogen Stagonospora nodorum.</title>
        <authorList>
            <person name="Hane J.K."/>
            <person name="Lowe R.G."/>
            <person name="Solomon P.S."/>
            <person name="Tan K.C."/>
            <person name="Schoch C.L."/>
            <person name="Spatafora J.W."/>
            <person name="Crous P.W."/>
            <person name="Kodira C."/>
            <person name="Birren B.W."/>
            <person name="Galagan J.E."/>
            <person name="Torriani S.F."/>
            <person name="McDonald B.A."/>
            <person name="Oliver R.P."/>
        </authorList>
    </citation>
    <scope>NUCLEOTIDE SEQUENCE [LARGE SCALE GENOMIC DNA]</scope>
    <source>
        <strain evidence="2">SN15 / ATCC MYA-4574 / FGSC 10173</strain>
    </source>
</reference>
<accession>Q0UAR2</accession>
<sequence>MTQAILGAEDDDVGVVSWPEWSVRACLDKRKTRHRLSAFSFWNTFSFTIARGTRRLGRYALVERRSVCPNAIMATLMGRASQAAGCLRRLLHGTFGPCKNNGEGVSRLPDLQPKKLFRTWAPFSREKAKAKISPTQTISFMRCKVLQEDPHTHMMARLDFLSISRIAEIQALCVSAATAHLPVCFDKTLGIIVSFGVRWATPNKHLGAPDYYGTTIVVVLPIQNHASQPLSEVFESQYQISRGGSASIRTQL</sequence>
<dbReference type="GeneID" id="5978309"/>
<dbReference type="Proteomes" id="UP000001055">
    <property type="component" value="Unassembled WGS sequence"/>
</dbReference>
<organism evidence="1 2">
    <name type="scientific">Phaeosphaeria nodorum (strain SN15 / ATCC MYA-4574 / FGSC 10173)</name>
    <name type="common">Glume blotch fungus</name>
    <name type="synonym">Parastagonospora nodorum</name>
    <dbReference type="NCBI Taxonomy" id="321614"/>
    <lineage>
        <taxon>Eukaryota</taxon>
        <taxon>Fungi</taxon>
        <taxon>Dikarya</taxon>
        <taxon>Ascomycota</taxon>
        <taxon>Pezizomycotina</taxon>
        <taxon>Dothideomycetes</taxon>
        <taxon>Pleosporomycetidae</taxon>
        <taxon>Pleosporales</taxon>
        <taxon>Pleosporineae</taxon>
        <taxon>Phaeosphaeriaceae</taxon>
        <taxon>Parastagonospora</taxon>
    </lineage>
</organism>
<dbReference type="RefSeq" id="XP_001801401.1">
    <property type="nucleotide sequence ID" value="XM_001801349.1"/>
</dbReference>
<dbReference type="AlphaFoldDB" id="Q0UAR2"/>